<evidence type="ECO:0000313" key="4">
    <source>
        <dbReference type="EMBL" id="MDB8741253.1"/>
    </source>
</evidence>
<proteinExistence type="predicted"/>
<dbReference type="GO" id="GO:0005509">
    <property type="term" value="F:calcium ion binding"/>
    <property type="evidence" value="ECO:0007669"/>
    <property type="project" value="InterPro"/>
</dbReference>
<feature type="compositionally biased region" description="Low complexity" evidence="1">
    <location>
        <begin position="53"/>
        <end position="77"/>
    </location>
</feature>
<dbReference type="InterPro" id="IPR002683">
    <property type="entry name" value="PsbP_C"/>
</dbReference>
<accession>A0AAW6DW98</accession>
<keyword evidence="2" id="KW-0732">Signal</keyword>
<dbReference type="Gene3D" id="3.40.1000.10">
    <property type="entry name" value="Mog1/PsbP, alpha/beta/alpha sandwich"/>
    <property type="match status" value="1"/>
</dbReference>
<dbReference type="RefSeq" id="WP_195551178.1">
    <property type="nucleotide sequence ID" value="NZ_CAKVXH010000027.1"/>
</dbReference>
<name>A0AAW6DW98_9FIRM</name>
<feature type="signal peptide" evidence="2">
    <location>
        <begin position="1"/>
        <end position="19"/>
    </location>
</feature>
<dbReference type="GO" id="GO:0015979">
    <property type="term" value="P:photosynthesis"/>
    <property type="evidence" value="ECO:0007669"/>
    <property type="project" value="InterPro"/>
</dbReference>
<dbReference type="Pfam" id="PF01789">
    <property type="entry name" value="PsbP"/>
    <property type="match status" value="1"/>
</dbReference>
<feature type="chain" id="PRO_5043521092" evidence="2">
    <location>
        <begin position="20"/>
        <end position="235"/>
    </location>
</feature>
<dbReference type="GO" id="GO:0009654">
    <property type="term" value="C:photosystem II oxygen evolving complex"/>
    <property type="evidence" value="ECO:0007669"/>
    <property type="project" value="InterPro"/>
</dbReference>
<evidence type="ECO:0000256" key="2">
    <source>
        <dbReference type="SAM" id="SignalP"/>
    </source>
</evidence>
<sequence>MKKLLASLMALSMVFAVTGCSESNDSENESKAEAKTTTTTTTAAPAVESKADTTTTTAAPEESVADTTTSADDTTSTGDEAKGTYENDVYTSDLYTFKIDSKKWAMQESAGVDVMFTYADAGDDAELESASINVISMSNDLLNGLTASDYADQIKQTYNSMDGYTVTNDKEDKFAGKDAYIVDVTGEIGSQKVLLNQIITSDNGNLVVITYGASENAYSKLSDEFKTVLDSFELK</sequence>
<evidence type="ECO:0000313" key="5">
    <source>
        <dbReference type="Proteomes" id="UP001211421"/>
    </source>
</evidence>
<organism evidence="4 5">
    <name type="scientific">Ruminococcus bicirculans</name>
    <name type="common">ex Wegman et al. 2014</name>
    <dbReference type="NCBI Taxonomy" id="1160721"/>
    <lineage>
        <taxon>Bacteria</taxon>
        <taxon>Bacillati</taxon>
        <taxon>Bacillota</taxon>
        <taxon>Clostridia</taxon>
        <taxon>Eubacteriales</taxon>
        <taxon>Oscillospiraceae</taxon>
        <taxon>Ruminococcus</taxon>
    </lineage>
</organism>
<feature type="domain" description="PsbP C-terminal" evidence="3">
    <location>
        <begin position="91"/>
        <end position="233"/>
    </location>
</feature>
<dbReference type="PROSITE" id="PS51257">
    <property type="entry name" value="PROKAR_LIPOPROTEIN"/>
    <property type="match status" value="1"/>
</dbReference>
<dbReference type="EMBL" id="JAQMLS010000002">
    <property type="protein sequence ID" value="MDB8741253.1"/>
    <property type="molecule type" value="Genomic_DNA"/>
</dbReference>
<dbReference type="AlphaFoldDB" id="A0AAW6DW98"/>
<evidence type="ECO:0000256" key="1">
    <source>
        <dbReference type="SAM" id="MobiDB-lite"/>
    </source>
</evidence>
<gene>
    <name evidence="4" type="ORF">PNV70_04110</name>
</gene>
<evidence type="ECO:0000259" key="3">
    <source>
        <dbReference type="Pfam" id="PF01789"/>
    </source>
</evidence>
<reference evidence="4" key="1">
    <citation type="submission" date="2023-01" db="EMBL/GenBank/DDBJ databases">
        <title>Human gut microbiome strain richness.</title>
        <authorList>
            <person name="Chen-Liaw A."/>
        </authorList>
    </citation>
    <scope>NUCLEOTIDE SEQUENCE</scope>
    <source>
        <strain evidence="4">D59st1_B8_D59t2_181005</strain>
    </source>
</reference>
<comment type="caution">
    <text evidence="4">The sequence shown here is derived from an EMBL/GenBank/DDBJ whole genome shotgun (WGS) entry which is preliminary data.</text>
</comment>
<protein>
    <submittedName>
        <fullName evidence="4">PsbP-related protein</fullName>
    </submittedName>
</protein>
<feature type="region of interest" description="Disordered" evidence="1">
    <location>
        <begin position="20"/>
        <end position="83"/>
    </location>
</feature>
<dbReference type="GO" id="GO:0019898">
    <property type="term" value="C:extrinsic component of membrane"/>
    <property type="evidence" value="ECO:0007669"/>
    <property type="project" value="InterPro"/>
</dbReference>
<dbReference type="Proteomes" id="UP001211421">
    <property type="component" value="Unassembled WGS sequence"/>
</dbReference>